<accession>A0A0L6W165</accession>
<keyword evidence="4" id="KW-0004">4Fe-4S</keyword>
<keyword evidence="10" id="KW-0408">Iron</keyword>
<dbReference type="EMBL" id="LGTE01000021">
    <property type="protein sequence ID" value="KNZ68819.1"/>
    <property type="molecule type" value="Genomic_DNA"/>
</dbReference>
<dbReference type="Pfam" id="PF01938">
    <property type="entry name" value="TRAM"/>
    <property type="match status" value="1"/>
</dbReference>
<evidence type="ECO:0000256" key="7">
    <source>
        <dbReference type="ARBA" id="ARBA00022691"/>
    </source>
</evidence>
<comment type="function">
    <text evidence="2">Catalyzes the methylthiolation of N6-threonylcarbamoyladenosine (t(6)A), leading to the formation of 2-methylthio-N6-threonylcarbamoyladenosine (ms(2)t(6)A) at position 37 in tRNAs that read codons beginning with adenine.</text>
</comment>
<dbReference type="InterPro" id="IPR034557">
    <property type="entry name" value="ThrcA_tRNA_MEthiotransferase"/>
</dbReference>
<dbReference type="SMART" id="SM00729">
    <property type="entry name" value="Elp3"/>
    <property type="match status" value="1"/>
</dbReference>
<dbReference type="Pfam" id="PF04055">
    <property type="entry name" value="Radical_SAM"/>
    <property type="match status" value="1"/>
</dbReference>
<keyword evidence="11" id="KW-0411">Iron-sulfur</keyword>
<dbReference type="InterPro" id="IPR058240">
    <property type="entry name" value="rSAM_sf"/>
</dbReference>
<evidence type="ECO:0000256" key="1">
    <source>
        <dbReference type="ARBA" id="ARBA00001966"/>
    </source>
</evidence>
<protein>
    <recommendedName>
        <fullName evidence="15">Threonylcarbamoyladenosine tRNA methylthiotransferase MtaB</fullName>
        <ecNumber evidence="3">2.8.4.5</ecNumber>
    </recommendedName>
    <alternativeName>
        <fullName evidence="12">tRNA-t(6)A37 methylthiotransferase</fullName>
    </alternativeName>
</protein>
<name>A0A0L6W165_9FIRM</name>
<keyword evidence="20" id="KW-1185">Reference proteome</keyword>
<dbReference type="InterPro" id="IPR023404">
    <property type="entry name" value="rSAM_horseshoe"/>
</dbReference>
<evidence type="ECO:0000259" key="16">
    <source>
        <dbReference type="PROSITE" id="PS50926"/>
    </source>
</evidence>
<dbReference type="GO" id="GO:0051539">
    <property type="term" value="F:4 iron, 4 sulfur cluster binding"/>
    <property type="evidence" value="ECO:0007669"/>
    <property type="project" value="UniProtKB-KW"/>
</dbReference>
<comment type="similarity">
    <text evidence="14">Belongs to the methylthiotransferase family. MtaB subfamily.</text>
</comment>
<comment type="cofactor">
    <cofactor evidence="1">
        <name>[4Fe-4S] cluster</name>
        <dbReference type="ChEBI" id="CHEBI:49883"/>
    </cofactor>
</comment>
<evidence type="ECO:0000256" key="15">
    <source>
        <dbReference type="ARBA" id="ARBA00069898"/>
    </source>
</evidence>
<dbReference type="PANTHER" id="PTHR11918">
    <property type="entry name" value="RADICAL SAM PROTEINS"/>
    <property type="match status" value="1"/>
</dbReference>
<dbReference type="SFLD" id="SFLDG01061">
    <property type="entry name" value="methylthiotransferase"/>
    <property type="match status" value="1"/>
</dbReference>
<dbReference type="RefSeq" id="WP_052218636.1">
    <property type="nucleotide sequence ID" value="NZ_LGTE01000021.1"/>
</dbReference>
<keyword evidence="7" id="KW-0949">S-adenosyl-L-methionine</keyword>
<evidence type="ECO:0000256" key="8">
    <source>
        <dbReference type="ARBA" id="ARBA00022694"/>
    </source>
</evidence>
<dbReference type="NCBIfam" id="TIGR00089">
    <property type="entry name" value="MiaB/RimO family radical SAM methylthiotransferase"/>
    <property type="match status" value="1"/>
</dbReference>
<dbReference type="InterPro" id="IPR038135">
    <property type="entry name" value="Methylthiotransferase_N_sf"/>
</dbReference>
<dbReference type="NCBIfam" id="TIGR01574">
    <property type="entry name" value="miaB-methiolase"/>
    <property type="match status" value="1"/>
</dbReference>
<sequence length="445" mass="50420">MKKVAFHTLGCKVNQYETEALASLFRRQGYQVVEFSDKADVYVINTCTVTHLGDRKSRQMIRRAKRNNPDAIVAVMGCYAQTSPGEVTAIEGVDLVIGTSDRSKVVECVEDFKRQDTPVNLVKDIMQAREFEELPVLDYESRTRAFLKIQEGCNNFCTYCIIPYARGPVRSRKRDKVIAEAERLVGEGFREIVLTGIHIGAYGRDRDDGYDLAALVADLARIKGLRRLRLGSVEPEDVTPHLIATMADNRVICRHLHLPLQSGDDAVLEKMNRKYNTHEFTRLVNSIRAMVDDIAITTDIIVGFPGETDEQFDNTYNYVKALGFSRLHVFKYSPRKGTPAANFPGQVPAETKEERSSRLIELGKEMGREFARRFLGREMEVLVEQRLEADLHYMEGLTDNYLAVAFPGGNELKGEFVTVKLTSVKEEHVFGEVKADWLKKWANLV</sequence>
<dbReference type="Proteomes" id="UP000037175">
    <property type="component" value="Unassembled WGS sequence"/>
</dbReference>
<dbReference type="InterPro" id="IPR006638">
    <property type="entry name" value="Elp3/MiaA/NifB-like_rSAM"/>
</dbReference>
<feature type="domain" description="MTTase N-terminal" evidence="17">
    <location>
        <begin position="2"/>
        <end position="114"/>
    </location>
</feature>
<comment type="catalytic activity">
    <reaction evidence="13">
        <text>N(6)-L-threonylcarbamoyladenosine(37) in tRNA + (sulfur carrier)-SH + AH2 + 2 S-adenosyl-L-methionine = 2-methylsulfanyl-N(6)-L-threonylcarbamoyladenosine(37) in tRNA + (sulfur carrier)-H + 5'-deoxyadenosine + L-methionine + A + S-adenosyl-L-homocysteine + 2 H(+)</text>
        <dbReference type="Rhea" id="RHEA:37075"/>
        <dbReference type="Rhea" id="RHEA-COMP:10163"/>
        <dbReference type="Rhea" id="RHEA-COMP:11092"/>
        <dbReference type="Rhea" id="RHEA-COMP:14737"/>
        <dbReference type="Rhea" id="RHEA-COMP:14739"/>
        <dbReference type="ChEBI" id="CHEBI:13193"/>
        <dbReference type="ChEBI" id="CHEBI:15378"/>
        <dbReference type="ChEBI" id="CHEBI:17319"/>
        <dbReference type="ChEBI" id="CHEBI:17499"/>
        <dbReference type="ChEBI" id="CHEBI:29917"/>
        <dbReference type="ChEBI" id="CHEBI:57844"/>
        <dbReference type="ChEBI" id="CHEBI:57856"/>
        <dbReference type="ChEBI" id="CHEBI:59789"/>
        <dbReference type="ChEBI" id="CHEBI:64428"/>
        <dbReference type="ChEBI" id="CHEBI:74418"/>
        <dbReference type="ChEBI" id="CHEBI:74420"/>
        <dbReference type="EC" id="2.8.4.5"/>
    </reaction>
</comment>
<evidence type="ECO:0000256" key="10">
    <source>
        <dbReference type="ARBA" id="ARBA00023004"/>
    </source>
</evidence>
<organism evidence="19 20">
    <name type="scientific">Thermincola ferriacetica</name>
    <dbReference type="NCBI Taxonomy" id="281456"/>
    <lineage>
        <taxon>Bacteria</taxon>
        <taxon>Bacillati</taxon>
        <taxon>Bacillota</taxon>
        <taxon>Clostridia</taxon>
        <taxon>Eubacteriales</taxon>
        <taxon>Thermincolaceae</taxon>
        <taxon>Thermincola</taxon>
    </lineage>
</organism>
<dbReference type="PROSITE" id="PS51918">
    <property type="entry name" value="RADICAL_SAM"/>
    <property type="match status" value="1"/>
</dbReference>
<dbReference type="InterPro" id="IPR002792">
    <property type="entry name" value="TRAM_dom"/>
</dbReference>
<evidence type="ECO:0000256" key="9">
    <source>
        <dbReference type="ARBA" id="ARBA00022723"/>
    </source>
</evidence>
<dbReference type="GO" id="GO:0035598">
    <property type="term" value="F:tRNA (N(6)-L-threonylcarbamoyladenosine(37)-C(2))-methylthiotransferase activity"/>
    <property type="evidence" value="ECO:0007669"/>
    <property type="project" value="UniProtKB-EC"/>
</dbReference>
<dbReference type="Gene3D" id="3.40.50.12160">
    <property type="entry name" value="Methylthiotransferase, N-terminal domain"/>
    <property type="match status" value="1"/>
</dbReference>
<dbReference type="InterPro" id="IPR006467">
    <property type="entry name" value="MiaB-like_bact"/>
</dbReference>
<comment type="caution">
    <text evidence="19">The sequence shown here is derived from an EMBL/GenBank/DDBJ whole genome shotgun (WGS) entry which is preliminary data.</text>
</comment>
<dbReference type="SFLD" id="SFLDS00029">
    <property type="entry name" value="Radical_SAM"/>
    <property type="match status" value="1"/>
</dbReference>
<evidence type="ECO:0000256" key="4">
    <source>
        <dbReference type="ARBA" id="ARBA00022485"/>
    </source>
</evidence>
<gene>
    <name evidence="19" type="ORF">Tfer_2541</name>
</gene>
<keyword evidence="8" id="KW-0819">tRNA processing</keyword>
<dbReference type="Pfam" id="PF00919">
    <property type="entry name" value="UPF0004"/>
    <property type="match status" value="1"/>
</dbReference>
<evidence type="ECO:0000256" key="14">
    <source>
        <dbReference type="ARBA" id="ARBA00061574"/>
    </source>
</evidence>
<dbReference type="Gene3D" id="3.80.30.20">
    <property type="entry name" value="tm_1862 like domain"/>
    <property type="match status" value="1"/>
</dbReference>
<dbReference type="GO" id="GO:0046872">
    <property type="term" value="F:metal ion binding"/>
    <property type="evidence" value="ECO:0007669"/>
    <property type="project" value="UniProtKB-KW"/>
</dbReference>
<dbReference type="InterPro" id="IPR013848">
    <property type="entry name" value="Methylthiotransferase_N"/>
</dbReference>
<evidence type="ECO:0000256" key="3">
    <source>
        <dbReference type="ARBA" id="ARBA00013273"/>
    </source>
</evidence>
<dbReference type="SFLD" id="SFLDF00295">
    <property type="entry name" value="threonylcarbamoyladenosine_tRN"/>
    <property type="match status" value="1"/>
</dbReference>
<feature type="domain" description="Radical SAM core" evidence="18">
    <location>
        <begin position="139"/>
        <end position="369"/>
    </location>
</feature>
<keyword evidence="5" id="KW-0963">Cytoplasm</keyword>
<evidence type="ECO:0000256" key="11">
    <source>
        <dbReference type="ARBA" id="ARBA00023014"/>
    </source>
</evidence>
<evidence type="ECO:0000259" key="18">
    <source>
        <dbReference type="PROSITE" id="PS51918"/>
    </source>
</evidence>
<evidence type="ECO:0000313" key="19">
    <source>
        <dbReference type="EMBL" id="KNZ68819.1"/>
    </source>
</evidence>
<reference evidence="20" key="1">
    <citation type="submission" date="2015-07" db="EMBL/GenBank/DDBJ databases">
        <title>Complete Genome of Thermincola ferriacetica strain Z-0001T.</title>
        <authorList>
            <person name="Lusk B."/>
            <person name="Badalamenti J.P."/>
            <person name="Parameswaran P."/>
            <person name="Bond D.R."/>
            <person name="Torres C.I."/>
        </authorList>
    </citation>
    <scope>NUCLEOTIDE SEQUENCE [LARGE SCALE GENOMIC DNA]</scope>
    <source>
        <strain evidence="20">Z-0001</strain>
    </source>
</reference>
<evidence type="ECO:0000256" key="12">
    <source>
        <dbReference type="ARBA" id="ARBA00031213"/>
    </source>
</evidence>
<evidence type="ECO:0000256" key="6">
    <source>
        <dbReference type="ARBA" id="ARBA00022679"/>
    </source>
</evidence>
<dbReference type="PROSITE" id="PS51449">
    <property type="entry name" value="MTTASE_N"/>
    <property type="match status" value="1"/>
</dbReference>
<feature type="domain" description="TRAM" evidence="16">
    <location>
        <begin position="372"/>
        <end position="435"/>
    </location>
</feature>
<evidence type="ECO:0000259" key="17">
    <source>
        <dbReference type="PROSITE" id="PS51449"/>
    </source>
</evidence>
<proteinExistence type="inferred from homology"/>
<dbReference type="CDD" id="cd01335">
    <property type="entry name" value="Radical_SAM"/>
    <property type="match status" value="1"/>
</dbReference>
<dbReference type="PATRIC" id="fig|281456.6.peg.2694"/>
<keyword evidence="6" id="KW-0808">Transferase</keyword>
<evidence type="ECO:0000256" key="13">
    <source>
        <dbReference type="ARBA" id="ARBA00051661"/>
    </source>
</evidence>
<dbReference type="AlphaFoldDB" id="A0A0L6W165"/>
<dbReference type="PROSITE" id="PS50926">
    <property type="entry name" value="TRAM"/>
    <property type="match status" value="1"/>
</dbReference>
<evidence type="ECO:0000256" key="5">
    <source>
        <dbReference type="ARBA" id="ARBA00022490"/>
    </source>
</evidence>
<evidence type="ECO:0000313" key="20">
    <source>
        <dbReference type="Proteomes" id="UP000037175"/>
    </source>
</evidence>
<dbReference type="PROSITE" id="PS01278">
    <property type="entry name" value="MTTASE_RADICAL"/>
    <property type="match status" value="1"/>
</dbReference>
<dbReference type="InterPro" id="IPR020612">
    <property type="entry name" value="Methylthiotransferase_CS"/>
</dbReference>
<dbReference type="NCBIfam" id="TIGR01579">
    <property type="entry name" value="MiaB-like-C"/>
    <property type="match status" value="1"/>
</dbReference>
<dbReference type="InterPro" id="IPR007197">
    <property type="entry name" value="rSAM"/>
</dbReference>
<dbReference type="FunFam" id="3.80.30.20:FF:000001">
    <property type="entry name" value="tRNA-2-methylthio-N(6)-dimethylallyladenosine synthase 2"/>
    <property type="match status" value="1"/>
</dbReference>
<dbReference type="InterPro" id="IPR005839">
    <property type="entry name" value="Methylthiotransferase"/>
</dbReference>
<dbReference type="PANTHER" id="PTHR11918:SF45">
    <property type="entry name" value="THREONYLCARBAMOYLADENOSINE TRNA METHYLTHIOTRANSFERASE"/>
    <property type="match status" value="1"/>
</dbReference>
<dbReference type="FunFam" id="3.40.50.12160:FF:000004">
    <property type="entry name" value="Threonylcarbamoyladenosine tRNA methylthiotransferase MtaB"/>
    <property type="match status" value="1"/>
</dbReference>
<evidence type="ECO:0000256" key="2">
    <source>
        <dbReference type="ARBA" id="ARBA00002399"/>
    </source>
</evidence>
<dbReference type="EC" id="2.8.4.5" evidence="3"/>
<dbReference type="SUPFAM" id="SSF102114">
    <property type="entry name" value="Radical SAM enzymes"/>
    <property type="match status" value="1"/>
</dbReference>
<keyword evidence="9" id="KW-0479">Metal-binding</keyword>
<dbReference type="SFLD" id="SFLDG01082">
    <property type="entry name" value="B12-binding_domain_containing"/>
    <property type="match status" value="1"/>
</dbReference>